<proteinExistence type="predicted"/>
<evidence type="ECO:0000313" key="2">
    <source>
        <dbReference type="Proteomes" id="UP000188937"/>
    </source>
</evidence>
<dbReference type="Proteomes" id="UP000188937">
    <property type="component" value="Chromosome"/>
</dbReference>
<sequence>MTEGQTRSADPSAPEAEGFWGAIDRLAAEKGFTSSGLARAAGLDPTALNPSKRHAPDGRVRLPRMETLLELLRTVGVSWREFSFYLDDSAGRGQKRGLVEPARASTAGRIKVVEFSRLGPAELFDRAHLPIPHLWAEVSSPFADTGPHDYAIRLDTAVYEPSFRRGSLLLVSPASMIHKGDRVLCCAPAPFIAIADQNGKTGWTVRLFVSGEAVSIPTGSAYAVHRVTAVTL</sequence>
<gene>
    <name evidence="1" type="ORF">A0U92_00120</name>
</gene>
<dbReference type="OrthoDB" id="9792157at2"/>
<name>A0A1U9KCD5_ACEAC</name>
<reference evidence="1 2" key="1">
    <citation type="submission" date="2016-03" db="EMBL/GenBank/DDBJ databases">
        <title>Acetic acid bacteria sequencing.</title>
        <authorList>
            <person name="Brandt J."/>
            <person name="Jakob F."/>
            <person name="Vogel R.F."/>
        </authorList>
    </citation>
    <scope>NUCLEOTIDE SEQUENCE [LARGE SCALE GENOMIC DNA]</scope>
    <source>
        <strain evidence="1 2">TMW2.1153</strain>
    </source>
</reference>
<keyword evidence="2" id="KW-1185">Reference proteome</keyword>
<accession>A0A1U9KCD5</accession>
<dbReference type="KEGG" id="aace:A0U92_00120"/>
<evidence type="ECO:0000313" key="1">
    <source>
        <dbReference type="EMBL" id="AQS83422.1"/>
    </source>
</evidence>
<dbReference type="AlphaFoldDB" id="A0A1U9KCD5"/>
<protein>
    <submittedName>
        <fullName evidence="1">Peptidase S24</fullName>
    </submittedName>
</protein>
<dbReference type="RefSeq" id="WP_077811456.1">
    <property type="nucleotide sequence ID" value="NZ_CP014692.1"/>
</dbReference>
<dbReference type="STRING" id="435.A0U92_00120"/>
<organism evidence="1 2">
    <name type="scientific">Acetobacter aceti</name>
    <dbReference type="NCBI Taxonomy" id="435"/>
    <lineage>
        <taxon>Bacteria</taxon>
        <taxon>Pseudomonadati</taxon>
        <taxon>Pseudomonadota</taxon>
        <taxon>Alphaproteobacteria</taxon>
        <taxon>Acetobacterales</taxon>
        <taxon>Acetobacteraceae</taxon>
        <taxon>Acetobacter</taxon>
        <taxon>Acetobacter subgen. Acetobacter</taxon>
    </lineage>
</organism>
<dbReference type="EMBL" id="CP014692">
    <property type="protein sequence ID" value="AQS83422.1"/>
    <property type="molecule type" value="Genomic_DNA"/>
</dbReference>